<dbReference type="GO" id="GO:0006635">
    <property type="term" value="P:fatty acid beta-oxidation"/>
    <property type="evidence" value="ECO:0007669"/>
    <property type="project" value="TreeGrafter"/>
</dbReference>
<comment type="similarity">
    <text evidence="1 3">Belongs to the enoyl-CoA hydratase/isomerase family.</text>
</comment>
<accession>A0A0M0KN83</accession>
<organism evidence="4">
    <name type="scientific">Halalkalibacterium halodurans</name>
    <name type="common">Bacillus halodurans</name>
    <dbReference type="NCBI Taxonomy" id="86665"/>
    <lineage>
        <taxon>Bacteria</taxon>
        <taxon>Bacillati</taxon>
        <taxon>Bacillota</taxon>
        <taxon>Bacilli</taxon>
        <taxon>Bacillales</taxon>
        <taxon>Bacillaceae</taxon>
        <taxon>Halalkalibacterium (ex Joshi et al. 2022)</taxon>
    </lineage>
</organism>
<dbReference type="FunFam" id="1.10.12.10:FF:000001">
    <property type="entry name" value="Probable enoyl-CoA hydratase, mitochondrial"/>
    <property type="match status" value="1"/>
</dbReference>
<dbReference type="PROSITE" id="PS00166">
    <property type="entry name" value="ENOYL_COA_HYDRATASE"/>
    <property type="match status" value="1"/>
</dbReference>
<evidence type="ECO:0000256" key="1">
    <source>
        <dbReference type="ARBA" id="ARBA00005254"/>
    </source>
</evidence>
<keyword evidence="2 4" id="KW-0456">Lyase</keyword>
<evidence type="ECO:0000313" key="4">
    <source>
        <dbReference type="EMBL" id="KOO40274.1"/>
    </source>
</evidence>
<comment type="caution">
    <text evidence="4">The sequence shown here is derived from an EMBL/GenBank/DDBJ whole genome shotgun (WGS) entry which is preliminary data.</text>
</comment>
<dbReference type="FunFam" id="3.90.226.10:FF:000009">
    <property type="entry name" value="Carnitinyl-CoA dehydratase"/>
    <property type="match status" value="1"/>
</dbReference>
<dbReference type="InterPro" id="IPR018376">
    <property type="entry name" value="Enoyl-CoA_hyd/isom_CS"/>
</dbReference>
<proteinExistence type="inferred from homology"/>
<dbReference type="Gene3D" id="1.10.12.10">
    <property type="entry name" value="Lyase 2-enoyl-coa Hydratase, Chain A, domain 2"/>
    <property type="match status" value="1"/>
</dbReference>
<sequence>MLSSGVCKVTLIRPEAANALSVQLLEKLKDTLEALAFQKEVRAVVFTGAGDKVFCAGADLKERRTMEEEEVRRTVALIGETIEKVAKLPQPTIAAMNGTALGGGLELALACDLRVAAEESVYGLPETTLAIIPGAGGTQRLPRLIGVGRAKEMIFTGKRITGAEAYLIGLAQYACPLAKVETLALDLAKQMSANGPIALAQAKKAIDNGIETDLATGLELEKLAYERTISTKDRLEGLEAFKEKRKPQYIGE</sequence>
<dbReference type="CDD" id="cd06558">
    <property type="entry name" value="crotonase-like"/>
    <property type="match status" value="1"/>
</dbReference>
<evidence type="ECO:0000256" key="3">
    <source>
        <dbReference type="RuleBase" id="RU003707"/>
    </source>
</evidence>
<dbReference type="PANTHER" id="PTHR11941">
    <property type="entry name" value="ENOYL-COA HYDRATASE-RELATED"/>
    <property type="match status" value="1"/>
</dbReference>
<dbReference type="Pfam" id="PF00378">
    <property type="entry name" value="ECH_1"/>
    <property type="match status" value="1"/>
</dbReference>
<dbReference type="PATRIC" id="fig|136160.3.peg.3190"/>
<gene>
    <name evidence="4" type="ORF">AMD02_13695</name>
</gene>
<dbReference type="PANTHER" id="PTHR11941:SF54">
    <property type="entry name" value="ENOYL-COA HYDRATASE, MITOCHONDRIAL"/>
    <property type="match status" value="1"/>
</dbReference>
<dbReference type="AlphaFoldDB" id="A0A0M0KN83"/>
<dbReference type="GO" id="GO:0004300">
    <property type="term" value="F:enoyl-CoA hydratase activity"/>
    <property type="evidence" value="ECO:0007669"/>
    <property type="project" value="UniProtKB-EC"/>
</dbReference>
<protein>
    <submittedName>
        <fullName evidence="4">Enoyl-CoA hydratase</fullName>
        <ecNumber evidence="4">4.2.1.17</ecNumber>
    </submittedName>
</protein>
<dbReference type="Gene3D" id="3.90.226.10">
    <property type="entry name" value="2-enoyl-CoA Hydratase, Chain A, domain 1"/>
    <property type="match status" value="1"/>
</dbReference>
<dbReference type="NCBIfam" id="NF005802">
    <property type="entry name" value="PRK07657.1"/>
    <property type="match status" value="1"/>
</dbReference>
<dbReference type="EC" id="4.2.1.17" evidence="4"/>
<dbReference type="InterPro" id="IPR029045">
    <property type="entry name" value="ClpP/crotonase-like_dom_sf"/>
</dbReference>
<dbReference type="InterPro" id="IPR001753">
    <property type="entry name" value="Enoyl-CoA_hydra/iso"/>
</dbReference>
<name>A0A0M0KN83_ALKHA</name>
<evidence type="ECO:0000256" key="2">
    <source>
        <dbReference type="ARBA" id="ARBA00023239"/>
    </source>
</evidence>
<dbReference type="InterPro" id="IPR014748">
    <property type="entry name" value="Enoyl-CoA_hydra_C"/>
</dbReference>
<dbReference type="EMBL" id="LILD01000001">
    <property type="protein sequence ID" value="KOO40274.1"/>
    <property type="molecule type" value="Genomic_DNA"/>
</dbReference>
<reference evidence="4" key="1">
    <citation type="submission" date="2015-08" db="EMBL/GenBank/DDBJ databases">
        <title>Complete DNA Sequence of Pseudomonas syringae pv. actinidiae, the Causal Agent of Kiwifruit Canker Disease.</title>
        <authorList>
            <person name="Rikkerink E.H.A."/>
            <person name="Fineran P.C."/>
        </authorList>
    </citation>
    <scope>NUCLEOTIDE SEQUENCE</scope>
    <source>
        <strain evidence="4">DSM 13666</strain>
    </source>
</reference>
<dbReference type="SUPFAM" id="SSF52096">
    <property type="entry name" value="ClpP/crotonase"/>
    <property type="match status" value="1"/>
</dbReference>